<organism evidence="2 3">
    <name type="scientific">Galleria mellonella</name>
    <name type="common">Greater wax moth</name>
    <dbReference type="NCBI Taxonomy" id="7137"/>
    <lineage>
        <taxon>Eukaryota</taxon>
        <taxon>Metazoa</taxon>
        <taxon>Ecdysozoa</taxon>
        <taxon>Arthropoda</taxon>
        <taxon>Hexapoda</taxon>
        <taxon>Insecta</taxon>
        <taxon>Pterygota</taxon>
        <taxon>Neoptera</taxon>
        <taxon>Endopterygota</taxon>
        <taxon>Lepidoptera</taxon>
        <taxon>Glossata</taxon>
        <taxon>Ditrysia</taxon>
        <taxon>Pyraloidea</taxon>
        <taxon>Pyralidae</taxon>
        <taxon>Galleriinae</taxon>
        <taxon>Galleria</taxon>
    </lineage>
</organism>
<sequence length="383" mass="42688">MPKRKNSDNDLDNISKKLKKLEKKLKRARRHRNSDNSDKSSPHSISSPDAQTCKYRHNFIFAVRDFLDNSSSPKLDTTPPQSKNLEEITPILLCETNQTGDLAAMPPAEIEIATHNEEDNVAESGALDSIALDILGEDPTSITEYGSDIHKELANRLEHIATDGLTKETRKELCSKYLVPANSKKIGAPLVNAEIKAALSEATIKRDKGIETRQKQLAAAISGLSGILNQELNSKDKDSSRLKIIMDVTRILCDIQHAESVTRRYLAMGTIKKDLREHLTNTKIDKYLFGENLSETLKTAKLVTKSGTDLKIKSQPRPKPQNPTGNLNYRAPVPVRRQQQGPQRSRGPASRMTTSQPNRYSQNPTHSNLSKPSQHPQKPAGRR</sequence>
<dbReference type="Proteomes" id="UP001652740">
    <property type="component" value="Unplaced"/>
</dbReference>
<evidence type="ECO:0000313" key="2">
    <source>
        <dbReference type="Proteomes" id="UP001652740"/>
    </source>
</evidence>
<name>A0ABM3MRZ4_GALME</name>
<dbReference type="PANTHER" id="PTHR34239">
    <property type="entry name" value="APPLE DOMAIN-CONTAINING PROTEIN"/>
    <property type="match status" value="1"/>
</dbReference>
<dbReference type="PANTHER" id="PTHR34239:SF2">
    <property type="entry name" value="TRANSPOSABLE ELEMENT P TRANSPOSASE_THAP9 CONSERVED DOMAIN-CONTAINING PROTEIN"/>
    <property type="match status" value="1"/>
</dbReference>
<proteinExistence type="predicted"/>
<dbReference type="GeneID" id="128201378"/>
<dbReference type="RefSeq" id="XP_052754136.1">
    <property type="nucleotide sequence ID" value="XM_052898176.1"/>
</dbReference>
<feature type="compositionally biased region" description="Basic residues" evidence="1">
    <location>
        <begin position="16"/>
        <end position="32"/>
    </location>
</feature>
<feature type="compositionally biased region" description="Low complexity" evidence="1">
    <location>
        <begin position="332"/>
        <end position="348"/>
    </location>
</feature>
<evidence type="ECO:0000313" key="3">
    <source>
        <dbReference type="RefSeq" id="XP_052754136.1"/>
    </source>
</evidence>
<keyword evidence="2" id="KW-1185">Reference proteome</keyword>
<feature type="region of interest" description="Disordered" evidence="1">
    <location>
        <begin position="1"/>
        <end position="50"/>
    </location>
</feature>
<protein>
    <submittedName>
        <fullName evidence="3">Uncharacterized protein LOC128201378</fullName>
    </submittedName>
</protein>
<feature type="compositionally biased region" description="Polar residues" evidence="1">
    <location>
        <begin position="351"/>
        <end position="376"/>
    </location>
</feature>
<evidence type="ECO:0000256" key="1">
    <source>
        <dbReference type="SAM" id="MobiDB-lite"/>
    </source>
</evidence>
<feature type="region of interest" description="Disordered" evidence="1">
    <location>
        <begin position="308"/>
        <end position="383"/>
    </location>
</feature>
<accession>A0ABM3MRZ4</accession>
<gene>
    <name evidence="3" type="primary">LOC128201378</name>
</gene>
<reference evidence="3" key="1">
    <citation type="submission" date="2025-08" db="UniProtKB">
        <authorList>
            <consortium name="RefSeq"/>
        </authorList>
    </citation>
    <scope>IDENTIFICATION</scope>
    <source>
        <tissue evidence="3">Whole larvae</tissue>
    </source>
</reference>